<evidence type="ECO:0008006" key="3">
    <source>
        <dbReference type="Google" id="ProtNLM"/>
    </source>
</evidence>
<proteinExistence type="predicted"/>
<comment type="caution">
    <text evidence="1">The sequence shown here is derived from an EMBL/GenBank/DDBJ whole genome shotgun (WGS) entry which is preliminary data.</text>
</comment>
<keyword evidence="2" id="KW-1185">Reference proteome</keyword>
<dbReference type="InterPro" id="IPR025348">
    <property type="entry name" value="DUF4252"/>
</dbReference>
<dbReference type="Proteomes" id="UP001497602">
    <property type="component" value="Unassembled WGS sequence"/>
</dbReference>
<sequence length="180" mass="20473">MKKLYKYILLLTIVLTVSCKKESVQSYIVESKEKQEFLSLDVPKDIIQLKLDNASDEDKEAYNSLRKVNLVMLPYKNTDEATYQSEKKKIKEILNKSSYTRLLNLKKDGMNVVVYYSGEAEAIDEIVALGYGKNIGVGLARVLGDNMNPSRIMNMMKNADIGTDKIDLSQFKMVLDSKNQ</sequence>
<dbReference type="EMBL" id="CAXJRC010000001">
    <property type="protein sequence ID" value="CAL2104731.1"/>
    <property type="molecule type" value="Genomic_DNA"/>
</dbReference>
<evidence type="ECO:0000313" key="1">
    <source>
        <dbReference type="EMBL" id="CAL2104731.1"/>
    </source>
</evidence>
<dbReference type="RefSeq" id="WP_348702110.1">
    <property type="nucleotide sequence ID" value="NZ_CAXIYA010000001.1"/>
</dbReference>
<name>A0ABM9PGI7_9FLAO</name>
<protein>
    <recommendedName>
        <fullName evidence="3">DUF4252 domain-containing protein</fullName>
    </recommendedName>
</protein>
<evidence type="ECO:0000313" key="2">
    <source>
        <dbReference type="Proteomes" id="UP001497602"/>
    </source>
</evidence>
<gene>
    <name evidence="1" type="ORF">T190115A13A_100019</name>
</gene>
<organism evidence="1 2">
    <name type="scientific">Tenacibaculum vairaonense</name>
    <dbReference type="NCBI Taxonomy" id="3137860"/>
    <lineage>
        <taxon>Bacteria</taxon>
        <taxon>Pseudomonadati</taxon>
        <taxon>Bacteroidota</taxon>
        <taxon>Flavobacteriia</taxon>
        <taxon>Flavobacteriales</taxon>
        <taxon>Flavobacteriaceae</taxon>
        <taxon>Tenacibaculum</taxon>
    </lineage>
</organism>
<dbReference type="Pfam" id="PF14060">
    <property type="entry name" value="DUF4252"/>
    <property type="match status" value="1"/>
</dbReference>
<accession>A0ABM9PGI7</accession>
<reference evidence="1 2" key="1">
    <citation type="submission" date="2024-05" db="EMBL/GenBank/DDBJ databases">
        <authorList>
            <person name="Duchaud E."/>
        </authorList>
    </citation>
    <scope>NUCLEOTIDE SEQUENCE [LARGE SCALE GENOMIC DNA]</scope>
    <source>
        <strain evidence="1">Ena-SAMPLE-TAB-13-05-2024-13:56:06:370-140305</strain>
    </source>
</reference>
<dbReference type="PROSITE" id="PS51257">
    <property type="entry name" value="PROKAR_LIPOPROTEIN"/>
    <property type="match status" value="1"/>
</dbReference>